<reference evidence="6 7" key="1">
    <citation type="submission" date="2018-08" db="EMBL/GenBank/DDBJ databases">
        <title>Genomic investigation of the strawberry pathogen Phytophthora fragariae indicates pathogenicity is determined by transcriptional variation in three key races.</title>
        <authorList>
            <person name="Adams T.M."/>
            <person name="Armitage A.D."/>
            <person name="Sobczyk M.K."/>
            <person name="Bates H.J."/>
            <person name="Dunwell J.M."/>
            <person name="Nellist C.F."/>
            <person name="Harrison R.J."/>
        </authorList>
    </citation>
    <scope>NUCLEOTIDE SEQUENCE [LARGE SCALE GENOMIC DNA]</scope>
    <source>
        <strain evidence="6 7">BC-1</strain>
    </source>
</reference>
<evidence type="ECO:0000256" key="3">
    <source>
        <dbReference type="SAM" id="MobiDB-lite"/>
    </source>
</evidence>
<keyword evidence="5" id="KW-0732">Signal</keyword>
<feature type="transmembrane region" description="Helical" evidence="4">
    <location>
        <begin position="1559"/>
        <end position="1581"/>
    </location>
</feature>
<evidence type="ECO:0000313" key="6">
    <source>
        <dbReference type="EMBL" id="KAE9247536.1"/>
    </source>
</evidence>
<comment type="subcellular location">
    <subcellularLocation>
        <location evidence="1">Cytoplasm</location>
    </subcellularLocation>
</comment>
<dbReference type="EMBL" id="QXGD01000213">
    <property type="protein sequence ID" value="KAE9247536.1"/>
    <property type="molecule type" value="Genomic_DNA"/>
</dbReference>
<evidence type="ECO:0000256" key="4">
    <source>
        <dbReference type="SAM" id="Phobius"/>
    </source>
</evidence>
<dbReference type="PANTHER" id="PTHR43109">
    <property type="entry name" value="NUCLEOSIDE DIPHOSPHATE KINASE 7"/>
    <property type="match status" value="1"/>
</dbReference>
<gene>
    <name evidence="6" type="ORF">PF002_g6226</name>
</gene>
<proteinExistence type="predicted"/>
<protein>
    <submittedName>
        <fullName evidence="6">Uncharacterized protein</fullName>
    </submittedName>
</protein>
<feature type="transmembrane region" description="Helical" evidence="4">
    <location>
        <begin position="1491"/>
        <end position="1516"/>
    </location>
</feature>
<name>A0A6A4A271_9STRA</name>
<evidence type="ECO:0000256" key="2">
    <source>
        <dbReference type="ARBA" id="ARBA00022490"/>
    </source>
</evidence>
<organism evidence="6 7">
    <name type="scientific">Phytophthora fragariae</name>
    <dbReference type="NCBI Taxonomy" id="53985"/>
    <lineage>
        <taxon>Eukaryota</taxon>
        <taxon>Sar</taxon>
        <taxon>Stramenopiles</taxon>
        <taxon>Oomycota</taxon>
        <taxon>Peronosporomycetes</taxon>
        <taxon>Peronosporales</taxon>
        <taxon>Peronosporaceae</taxon>
        <taxon>Phytophthora</taxon>
    </lineage>
</organism>
<feature type="chain" id="PRO_5025648007" evidence="5">
    <location>
        <begin position="32"/>
        <end position="1643"/>
    </location>
</feature>
<evidence type="ECO:0000256" key="1">
    <source>
        <dbReference type="ARBA" id="ARBA00004496"/>
    </source>
</evidence>
<feature type="region of interest" description="Disordered" evidence="3">
    <location>
        <begin position="1231"/>
        <end position="1259"/>
    </location>
</feature>
<feature type="compositionally biased region" description="Low complexity" evidence="3">
    <location>
        <begin position="1311"/>
        <end position="1324"/>
    </location>
</feature>
<sequence length="1643" mass="175202">MAPSPASRRRRSAPLLLLSLTLSLLLSASSAAVSAEAARPHCADFLSHCAWNDSTSSCEFRESISFVCGPRSASEPPLADATGSGSLLDAATVSATSFGGDSDAEVGVSAVAGFTCHWDVAGGLYVAPGVDVAVEGDDCLLHVGSGQMVLLGAKASLRASSLSVEASFVHLEAQAQISASYSGSFRDGRGLFTGTDVFGASHGGGGGQRLIANATMLTQQTTRGFFDVRGRTVDVQLIEEKEALLKESSAGWQLADLWAKEKALMADPAVMTASSGASGGPSATIAPFLLGSGSRVVIAGNDSSEHVVTVDGGGRIQIKASKDVVVMDGATIQANGGSAIEGVSGGSGGSVYISANALSLSGKVEAKGGDAFCTDNAADRGVTHCYPAGGGGRVQITFMSSQLDTDAIDTTGGTLNSDQVEELLAKNNRFRHVQVSALAGAAGTYYQVVQHSDGVHEAQLLVDNDMQRLWPNRVLNDDGDALDIDEMDAVIGGAVTSLYVGDDEAANIDALTISDGAVVATGSLKLPGGDLRVLNGSFLLDALLVGLPHQLPDSISVHSSSKPPVLQIRVRDMLVSSSSQMILPTSALQLSARSVSMDATAALEFTWSAQIITSQNIHIDANVSSALNPIIAAPALSTATSSSTPVTTTKIVDSKMLALVSGGDVFLGGVIGVGALSVSSEFSITIDGHLESLNGPNIKSTFRSCKDQQWLSLGSLKENLGKEDHHDGSAEGAPIPNIPSALPALSNFTLVLHARGSIYVGQSNEAKKQIEDQLEENEELPPQPIGRVRGGAVLLCATDSVEISPGSIVSADVGKYKSESNSAECVVCTNAPSNAHYIALGATSSRCDWACDPGYSGYYCVSPIQQLLDACGGEFGFALVLMSIVAFFILLGYACRNRKEPSYTRMYNSRGAKGERQHLLSSAVANSQRSWFASLFRCFYWPRVGYPKLMERDLPEHMARLYFAGYNDPDSPLKLRTTVPPSLKKVLYDVEFKNLADRINRVLAWQRGPCSSWGKIVYFLVALLCYPFASEVKLFRRHIRVNELKRIVAKYNHACMKGPRARGLLNAVKLGYCADYSLVYLELLYKESSQSVCVPTTKIGKPSLPLVLLFAGCGTYFSPFYLDPNDLLVRSIPQCPELTAFIDEPWIEFVAELNELLRVVQRDEASLVESLIPVAVYLEKQRALAALGNNSSKLGGLRIYLGRFYVQDELGMGEEFKLGVFLTTADESMDNVSSSNNNIQQTHQQAPPSSNRYGYGSHHSKDTNYYNINDVYGYGRGDSLDYPGPRRSNGSFGNADGLIYDMGGWGTALTNSNLSRGRSRSSNGPGSGNGAAQNPVGSIREEALRIRSSSSHGDGLAGHSGRGGNPDDVLVLMGSGSSKKKRHNSAAHHTFYEGWLGPVDASLPVPGVLICADELRERLADRAPRQMLKSFLRFHLLPRNLPRSSSLNLSWMLSISLLTFLMVDLAITFAILVNLKCVTNGEVDHDCSASIMVPVLLVPPLALVVSPIMGIVSLALSSSTFTRRFSVWNALSMISVGIAILACIAQSSRLVAPWFAGPLPLLPVIAMGVKAGQAYVVERYIAFQETKRRRRGWRGIMKRRLSDASIPTESPYSSPAPGRAEFRLTSTPPTRDDQSFNIYGGYN</sequence>
<keyword evidence="4" id="KW-0812">Transmembrane</keyword>
<dbReference type="Proteomes" id="UP000440367">
    <property type="component" value="Unassembled WGS sequence"/>
</dbReference>
<dbReference type="PANTHER" id="PTHR43109:SF2">
    <property type="entry name" value="NUCLEOSIDE DIPHOSPHATE KINASE 7"/>
    <property type="match status" value="1"/>
</dbReference>
<feature type="compositionally biased region" description="Polar residues" evidence="3">
    <location>
        <begin position="1231"/>
        <end position="1252"/>
    </location>
</feature>
<accession>A0A6A4A271</accession>
<keyword evidence="4" id="KW-0472">Membrane</keyword>
<feature type="region of interest" description="Disordered" evidence="3">
    <location>
        <begin position="1311"/>
        <end position="1369"/>
    </location>
</feature>
<feature type="transmembrane region" description="Helical" evidence="4">
    <location>
        <begin position="1449"/>
        <end position="1471"/>
    </location>
</feature>
<evidence type="ECO:0000313" key="7">
    <source>
        <dbReference type="Proteomes" id="UP000440367"/>
    </source>
</evidence>
<feature type="signal peptide" evidence="5">
    <location>
        <begin position="1"/>
        <end position="31"/>
    </location>
</feature>
<keyword evidence="4" id="KW-1133">Transmembrane helix</keyword>
<evidence type="ECO:0000256" key="5">
    <source>
        <dbReference type="SAM" id="SignalP"/>
    </source>
</evidence>
<feature type="transmembrane region" description="Helical" evidence="4">
    <location>
        <begin position="1528"/>
        <end position="1547"/>
    </location>
</feature>
<feature type="region of interest" description="Disordered" evidence="3">
    <location>
        <begin position="1605"/>
        <end position="1634"/>
    </location>
</feature>
<feature type="transmembrane region" description="Helical" evidence="4">
    <location>
        <begin position="875"/>
        <end position="895"/>
    </location>
</feature>
<keyword evidence="2" id="KW-0963">Cytoplasm</keyword>
<comment type="caution">
    <text evidence="6">The sequence shown here is derived from an EMBL/GenBank/DDBJ whole genome shotgun (WGS) entry which is preliminary data.</text>
</comment>
<feature type="compositionally biased region" description="Gly residues" evidence="3">
    <location>
        <begin position="1355"/>
        <end position="1364"/>
    </location>
</feature>
<dbReference type="GO" id="GO:0005879">
    <property type="term" value="C:axonemal microtubule"/>
    <property type="evidence" value="ECO:0007669"/>
    <property type="project" value="TreeGrafter"/>
</dbReference>